<dbReference type="InterPro" id="IPR012337">
    <property type="entry name" value="RNaseH-like_sf"/>
</dbReference>
<dbReference type="InterPro" id="IPR043502">
    <property type="entry name" value="DNA/RNA_pol_sf"/>
</dbReference>
<keyword evidence="13" id="KW-0511">Multifunctional enzyme</keyword>
<dbReference type="GO" id="GO:0003887">
    <property type="term" value="F:DNA-directed DNA polymerase activity"/>
    <property type="evidence" value="ECO:0007669"/>
    <property type="project" value="UniProtKB-KW"/>
</dbReference>
<keyword evidence="12" id="KW-0233">DNA recombination</keyword>
<dbReference type="InParanoid" id="A0A067Q6U0"/>
<keyword evidence="5" id="KW-0255">Endonuclease</keyword>
<dbReference type="AlphaFoldDB" id="A0A067Q6U0"/>
<dbReference type="GO" id="GO:0003964">
    <property type="term" value="F:RNA-directed DNA polymerase activity"/>
    <property type="evidence" value="ECO:0007669"/>
    <property type="project" value="UniProtKB-KW"/>
</dbReference>
<keyword evidence="11" id="KW-0808">Transferase</keyword>
<dbReference type="GO" id="GO:0004519">
    <property type="term" value="F:endonuclease activity"/>
    <property type="evidence" value="ECO:0007669"/>
    <property type="project" value="UniProtKB-KW"/>
</dbReference>
<evidence type="ECO:0000313" key="19">
    <source>
        <dbReference type="Proteomes" id="UP000027265"/>
    </source>
</evidence>
<keyword evidence="9" id="KW-0229">DNA integration</keyword>
<dbReference type="OrthoDB" id="3054497at2759"/>
<evidence type="ECO:0000259" key="17">
    <source>
        <dbReference type="PROSITE" id="PS50994"/>
    </source>
</evidence>
<keyword evidence="10" id="KW-0695">RNA-directed DNA polymerase</keyword>
<protein>
    <recommendedName>
        <fullName evidence="17">Integrase catalytic domain-containing protein</fullName>
    </recommendedName>
</protein>
<keyword evidence="8" id="KW-0694">RNA-binding</keyword>
<proteinExistence type="predicted"/>
<dbReference type="STRING" id="933084.A0A067Q6U0"/>
<dbReference type="PANTHER" id="PTHR42648">
    <property type="entry name" value="TRANSPOSASE, PUTATIVE-RELATED"/>
    <property type="match status" value="1"/>
</dbReference>
<reference evidence="19" key="1">
    <citation type="journal article" date="2014" name="Proc. Natl. Acad. Sci. U.S.A.">
        <title>Extensive sampling of basidiomycete genomes demonstrates inadequacy of the white-rot/brown-rot paradigm for wood decay fungi.</title>
        <authorList>
            <person name="Riley R."/>
            <person name="Salamov A.A."/>
            <person name="Brown D.W."/>
            <person name="Nagy L.G."/>
            <person name="Floudas D."/>
            <person name="Held B.W."/>
            <person name="Levasseur A."/>
            <person name="Lombard V."/>
            <person name="Morin E."/>
            <person name="Otillar R."/>
            <person name="Lindquist E.A."/>
            <person name="Sun H."/>
            <person name="LaButti K.M."/>
            <person name="Schmutz J."/>
            <person name="Jabbour D."/>
            <person name="Luo H."/>
            <person name="Baker S.E."/>
            <person name="Pisabarro A.G."/>
            <person name="Walton J.D."/>
            <person name="Blanchette R.A."/>
            <person name="Henrissat B."/>
            <person name="Martin F."/>
            <person name="Cullen D."/>
            <person name="Hibbett D.S."/>
            <person name="Grigoriev I.V."/>
        </authorList>
    </citation>
    <scope>NUCLEOTIDE SEQUENCE [LARGE SCALE GENOMIC DNA]</scope>
    <source>
        <strain evidence="19">MUCL 33604</strain>
    </source>
</reference>
<dbReference type="GO" id="GO:0016787">
    <property type="term" value="F:hydrolase activity"/>
    <property type="evidence" value="ECO:0007669"/>
    <property type="project" value="UniProtKB-KW"/>
</dbReference>
<dbReference type="InterPro" id="IPR001584">
    <property type="entry name" value="Integrase_cat-core"/>
</dbReference>
<evidence type="ECO:0000256" key="6">
    <source>
        <dbReference type="ARBA" id="ARBA00022801"/>
    </source>
</evidence>
<feature type="domain" description="Integrase catalytic" evidence="17">
    <location>
        <begin position="1"/>
        <end position="70"/>
    </location>
</feature>
<dbReference type="GO" id="GO:0006310">
    <property type="term" value="P:DNA recombination"/>
    <property type="evidence" value="ECO:0007669"/>
    <property type="project" value="UniProtKB-KW"/>
</dbReference>
<evidence type="ECO:0000313" key="18">
    <source>
        <dbReference type="EMBL" id="KDQ62768.1"/>
    </source>
</evidence>
<keyword evidence="1" id="KW-0815">Transposition</keyword>
<feature type="compositionally biased region" description="Pro residues" evidence="16">
    <location>
        <begin position="168"/>
        <end position="190"/>
    </location>
</feature>
<dbReference type="PROSITE" id="PS50994">
    <property type="entry name" value="INTEGRASE"/>
    <property type="match status" value="1"/>
</dbReference>
<dbReference type="InterPro" id="IPR039537">
    <property type="entry name" value="Retrotran_Ty1/copia-like"/>
</dbReference>
<dbReference type="InterPro" id="IPR036397">
    <property type="entry name" value="RNaseH_sf"/>
</dbReference>
<evidence type="ECO:0000256" key="7">
    <source>
        <dbReference type="ARBA" id="ARBA00022842"/>
    </source>
</evidence>
<dbReference type="EMBL" id="KL197711">
    <property type="protein sequence ID" value="KDQ62768.1"/>
    <property type="molecule type" value="Genomic_DNA"/>
</dbReference>
<keyword evidence="11" id="KW-0239">DNA-directed DNA polymerase</keyword>
<comment type="catalytic activity">
    <reaction evidence="14">
        <text>DNA(n) + a 2'-deoxyribonucleoside 5'-triphosphate = DNA(n+1) + diphosphate</text>
        <dbReference type="Rhea" id="RHEA:22508"/>
        <dbReference type="Rhea" id="RHEA-COMP:17339"/>
        <dbReference type="Rhea" id="RHEA-COMP:17340"/>
        <dbReference type="ChEBI" id="CHEBI:33019"/>
        <dbReference type="ChEBI" id="CHEBI:61560"/>
        <dbReference type="ChEBI" id="CHEBI:173112"/>
        <dbReference type="EC" id="2.7.7.49"/>
    </reaction>
</comment>
<dbReference type="GO" id="GO:0046872">
    <property type="term" value="F:metal ion binding"/>
    <property type="evidence" value="ECO:0007669"/>
    <property type="project" value="UniProtKB-KW"/>
</dbReference>
<keyword evidence="19" id="KW-1185">Reference proteome</keyword>
<sequence>MSAPYEHQQNGTPERWNRTILEKAECMRLDAGLSQAFWEFAVAAAVHIYNHQPMARHKWKTPIEMWEGKQPDVSYFRVFGCKASVLVNKELRRKGDPKSQFVMFIGYAPDSKAYLLWDRTARKVITSSNVQFDESVFPHKENSSLPSTPAAPQPIEFESLVDLELDPVPDPQPANDPPQPLDPVPVPQVPVPRQVRQRPPVPEEPVDPQPLLERRERRAGAGQRFQKDSHYGGHTATEIWDATTSEGTIKLGRLPDAQKDPPATFVNSILVHAIQEKKVPLRLKEALSSPDAPKWEQAIKSEYDSLMENHTWDEVDLPAGCKAIKCKWVFDIKRDGRYKARLVAKGFTQVYGFDYEETFLPVARFESVQFLLSLATLEDWEIHGMDIKTAFLNGDLDKEIYMELPEGFGSHSPRRVARLNKALYGLKQASQQWYKKIHATLIGLGFCWTHSDTGIYVYRQQVGDTVIILILYVDDILLLGNSLQEIERTKSVLASKFKMTDLGEALDFLGLRIQRDQSK</sequence>
<dbReference type="GO" id="GO:0005634">
    <property type="term" value="C:nucleus"/>
    <property type="evidence" value="ECO:0007669"/>
    <property type="project" value="UniProtKB-ARBA"/>
</dbReference>
<name>A0A067Q6U0_9AGAM</name>
<dbReference type="SUPFAM" id="SSF53098">
    <property type="entry name" value="Ribonuclease H-like"/>
    <property type="match status" value="1"/>
</dbReference>
<feature type="compositionally biased region" description="Basic and acidic residues" evidence="16">
    <location>
        <begin position="212"/>
        <end position="231"/>
    </location>
</feature>
<accession>A0A067Q6U0</accession>
<evidence type="ECO:0000256" key="11">
    <source>
        <dbReference type="ARBA" id="ARBA00022932"/>
    </source>
</evidence>
<dbReference type="GO" id="GO:0003723">
    <property type="term" value="F:RNA binding"/>
    <property type="evidence" value="ECO:0007669"/>
    <property type="project" value="UniProtKB-KW"/>
</dbReference>
<dbReference type="GO" id="GO:0032196">
    <property type="term" value="P:transposition"/>
    <property type="evidence" value="ECO:0007669"/>
    <property type="project" value="UniProtKB-KW"/>
</dbReference>
<dbReference type="InterPro" id="IPR013103">
    <property type="entry name" value="RVT_2"/>
</dbReference>
<organism evidence="18 19">
    <name type="scientific">Jaapia argillacea MUCL 33604</name>
    <dbReference type="NCBI Taxonomy" id="933084"/>
    <lineage>
        <taxon>Eukaryota</taxon>
        <taxon>Fungi</taxon>
        <taxon>Dikarya</taxon>
        <taxon>Basidiomycota</taxon>
        <taxon>Agaricomycotina</taxon>
        <taxon>Agaricomycetes</taxon>
        <taxon>Agaricomycetidae</taxon>
        <taxon>Jaapiales</taxon>
        <taxon>Jaapiaceae</taxon>
        <taxon>Jaapia</taxon>
    </lineage>
</organism>
<evidence type="ECO:0000256" key="13">
    <source>
        <dbReference type="ARBA" id="ARBA00023268"/>
    </source>
</evidence>
<evidence type="ECO:0000256" key="2">
    <source>
        <dbReference type="ARBA" id="ARBA00022695"/>
    </source>
</evidence>
<dbReference type="InterPro" id="IPR057670">
    <property type="entry name" value="SH3_retrovirus"/>
</dbReference>
<evidence type="ECO:0000256" key="8">
    <source>
        <dbReference type="ARBA" id="ARBA00022884"/>
    </source>
</evidence>
<comment type="catalytic activity">
    <reaction evidence="15">
        <text>DNA(n) + a 2'-deoxyribonucleoside 5'-triphosphate = DNA(n+1) + diphosphate</text>
        <dbReference type="Rhea" id="RHEA:22508"/>
        <dbReference type="Rhea" id="RHEA-COMP:17339"/>
        <dbReference type="Rhea" id="RHEA-COMP:17340"/>
        <dbReference type="ChEBI" id="CHEBI:33019"/>
        <dbReference type="ChEBI" id="CHEBI:61560"/>
        <dbReference type="ChEBI" id="CHEBI:173112"/>
        <dbReference type="EC" id="2.7.7.7"/>
    </reaction>
</comment>
<dbReference type="PANTHER" id="PTHR42648:SF11">
    <property type="entry name" value="TRANSPOSON TY4-P GAG-POL POLYPROTEIN"/>
    <property type="match status" value="1"/>
</dbReference>
<gene>
    <name evidence="18" type="ORF">JAAARDRAFT_190048</name>
</gene>
<dbReference type="Pfam" id="PF07727">
    <property type="entry name" value="RVT_2"/>
    <property type="match status" value="1"/>
</dbReference>
<feature type="region of interest" description="Disordered" evidence="16">
    <location>
        <begin position="165"/>
        <end position="239"/>
    </location>
</feature>
<evidence type="ECO:0000256" key="1">
    <source>
        <dbReference type="ARBA" id="ARBA00022578"/>
    </source>
</evidence>
<keyword evidence="6" id="KW-0378">Hydrolase</keyword>
<keyword evidence="2" id="KW-0548">Nucleotidyltransferase</keyword>
<dbReference type="Proteomes" id="UP000027265">
    <property type="component" value="Unassembled WGS sequence"/>
</dbReference>
<dbReference type="SUPFAM" id="SSF56672">
    <property type="entry name" value="DNA/RNA polymerases"/>
    <property type="match status" value="1"/>
</dbReference>
<keyword evidence="7" id="KW-0460">Magnesium</keyword>
<evidence type="ECO:0000256" key="3">
    <source>
        <dbReference type="ARBA" id="ARBA00022722"/>
    </source>
</evidence>
<dbReference type="GO" id="GO:0015074">
    <property type="term" value="P:DNA integration"/>
    <property type="evidence" value="ECO:0007669"/>
    <property type="project" value="UniProtKB-KW"/>
</dbReference>
<dbReference type="Pfam" id="PF25597">
    <property type="entry name" value="SH3_retrovirus"/>
    <property type="match status" value="1"/>
</dbReference>
<evidence type="ECO:0000256" key="9">
    <source>
        <dbReference type="ARBA" id="ARBA00022908"/>
    </source>
</evidence>
<evidence type="ECO:0000256" key="4">
    <source>
        <dbReference type="ARBA" id="ARBA00022723"/>
    </source>
</evidence>
<dbReference type="HOGENOM" id="CLU_001650_15_4_1"/>
<evidence type="ECO:0000256" key="10">
    <source>
        <dbReference type="ARBA" id="ARBA00022918"/>
    </source>
</evidence>
<evidence type="ECO:0000256" key="5">
    <source>
        <dbReference type="ARBA" id="ARBA00022759"/>
    </source>
</evidence>
<dbReference type="Gene3D" id="3.30.420.10">
    <property type="entry name" value="Ribonuclease H-like superfamily/Ribonuclease H"/>
    <property type="match status" value="1"/>
</dbReference>
<evidence type="ECO:0000256" key="12">
    <source>
        <dbReference type="ARBA" id="ARBA00023172"/>
    </source>
</evidence>
<keyword evidence="4" id="KW-0479">Metal-binding</keyword>
<evidence type="ECO:0000256" key="14">
    <source>
        <dbReference type="ARBA" id="ARBA00048173"/>
    </source>
</evidence>
<evidence type="ECO:0000256" key="15">
    <source>
        <dbReference type="ARBA" id="ARBA00049244"/>
    </source>
</evidence>
<keyword evidence="3" id="KW-0540">Nuclease</keyword>
<evidence type="ECO:0000256" key="16">
    <source>
        <dbReference type="SAM" id="MobiDB-lite"/>
    </source>
</evidence>